<protein>
    <recommendedName>
        <fullName evidence="3">Homing endonuclease LAGLIDADG domain-containing protein</fullName>
    </recommendedName>
</protein>
<name>A0A2G9YZH2_9BACT</name>
<comment type="caution">
    <text evidence="1">The sequence shown here is derived from an EMBL/GenBank/DDBJ whole genome shotgun (WGS) entry which is preliminary data.</text>
</comment>
<reference evidence="1 2" key="1">
    <citation type="submission" date="2017-09" db="EMBL/GenBank/DDBJ databases">
        <title>Depth-based differentiation of microbial function through sediment-hosted aquifers and enrichment of novel symbionts in the deep terrestrial subsurface.</title>
        <authorList>
            <person name="Probst A.J."/>
            <person name="Ladd B."/>
            <person name="Jarett J.K."/>
            <person name="Geller-Mcgrath D.E."/>
            <person name="Sieber C.M."/>
            <person name="Emerson J.B."/>
            <person name="Anantharaman K."/>
            <person name="Thomas B.C."/>
            <person name="Malmstrom R."/>
            <person name="Stieglmeier M."/>
            <person name="Klingl A."/>
            <person name="Woyke T."/>
            <person name="Ryan C.M."/>
            <person name="Banfield J.F."/>
        </authorList>
    </citation>
    <scope>NUCLEOTIDE SEQUENCE [LARGE SCALE GENOMIC DNA]</scope>
    <source>
        <strain evidence="1">CG23_combo_of_CG06-09_8_20_14_all_37_18</strain>
    </source>
</reference>
<dbReference type="Gene3D" id="1.10.10.60">
    <property type="entry name" value="Homeodomain-like"/>
    <property type="match status" value="1"/>
</dbReference>
<proteinExistence type="predicted"/>
<evidence type="ECO:0008006" key="3">
    <source>
        <dbReference type="Google" id="ProtNLM"/>
    </source>
</evidence>
<sequence>MKNNGFYNSITYRERQSEIARENWQIGIYDFLRKQEKRQCINPNCRRWFEIKPSDTKKFCSRKCAAQVNNPKRSNISLETKEKILTLYQRGLSMQEISDKIGCSLHQVSYRMDKCNIPRRSQSEATYVKRNPEGDPFKIKSQLTKKDEILKGLGLGLYWGEGDKSPNNTSVRLANTDPLLIKKFKEFLTKICGVKKRKFQYALILFNDIDKKEAVKFWSSHFGIKRSQLGKITVIPPQGKGTYKKKSQYGVFTLIVNNKKLKEYILSEIKII</sequence>
<evidence type="ECO:0000313" key="2">
    <source>
        <dbReference type="Proteomes" id="UP000229952"/>
    </source>
</evidence>
<dbReference type="Proteomes" id="UP000229952">
    <property type="component" value="Unassembled WGS sequence"/>
</dbReference>
<gene>
    <name evidence="1" type="ORF">COX35_02570</name>
</gene>
<dbReference type="EMBL" id="PCRQ01000070">
    <property type="protein sequence ID" value="PIP24113.1"/>
    <property type="molecule type" value="Genomic_DNA"/>
</dbReference>
<dbReference type="AlphaFoldDB" id="A0A2G9YZH2"/>
<organism evidence="1 2">
    <name type="scientific">Candidatus Nealsonbacteria bacterium CG23_combo_of_CG06-09_8_20_14_all_37_18</name>
    <dbReference type="NCBI Taxonomy" id="1974720"/>
    <lineage>
        <taxon>Bacteria</taxon>
        <taxon>Candidatus Nealsoniibacteriota</taxon>
    </lineage>
</organism>
<accession>A0A2G9YZH2</accession>
<evidence type="ECO:0000313" key="1">
    <source>
        <dbReference type="EMBL" id="PIP24113.1"/>
    </source>
</evidence>